<sequence length="78" mass="8498">MRQFTTVSILLAGLLAGCSSPSEDAAKAQKSAYEAQEEVARQRLKLVEQYQSCIKEAEGDKSKEEACQSFLNAAEALK</sequence>
<keyword evidence="2" id="KW-1185">Reference proteome</keyword>
<dbReference type="Proteomes" id="UP001060336">
    <property type="component" value="Chromosome"/>
</dbReference>
<evidence type="ECO:0000313" key="1">
    <source>
        <dbReference type="EMBL" id="UUX50822.1"/>
    </source>
</evidence>
<accession>A0A9J7AUM9</accession>
<gene>
    <name evidence="1" type="primary">chiQ</name>
    <name evidence="1" type="ORF">NUH88_03760</name>
</gene>
<organism evidence="1 2">
    <name type="scientific">Nisaea acidiphila</name>
    <dbReference type="NCBI Taxonomy" id="1862145"/>
    <lineage>
        <taxon>Bacteria</taxon>
        <taxon>Pseudomonadati</taxon>
        <taxon>Pseudomonadota</taxon>
        <taxon>Alphaproteobacteria</taxon>
        <taxon>Rhodospirillales</taxon>
        <taxon>Thalassobaculaceae</taxon>
        <taxon>Nisaea</taxon>
    </lineage>
</organism>
<dbReference type="EMBL" id="CP102480">
    <property type="protein sequence ID" value="UUX50822.1"/>
    <property type="molecule type" value="Genomic_DNA"/>
</dbReference>
<name>A0A9J7AUM9_9PROT</name>
<dbReference type="RefSeq" id="WP_257770060.1">
    <property type="nucleotide sequence ID" value="NZ_CP102480.1"/>
</dbReference>
<dbReference type="KEGG" id="naci:NUH88_03760"/>
<dbReference type="PROSITE" id="PS51257">
    <property type="entry name" value="PROKAR_LIPOPROTEIN"/>
    <property type="match status" value="1"/>
</dbReference>
<protein>
    <submittedName>
        <fullName evidence="1">ChiQ/YbfN family lipoprotein</fullName>
    </submittedName>
</protein>
<proteinExistence type="predicted"/>
<reference evidence="1" key="1">
    <citation type="submission" date="2022-08" db="EMBL/GenBank/DDBJ databases">
        <title>Nisaea acidiphila sp. nov., isolated from a marine algal debris and emended description of the genus Nisaea Urios et al. 2008.</title>
        <authorList>
            <person name="Kwon K."/>
        </authorList>
    </citation>
    <scope>NUCLEOTIDE SEQUENCE</scope>
    <source>
        <strain evidence="1">MEBiC11861</strain>
    </source>
</reference>
<evidence type="ECO:0000313" key="2">
    <source>
        <dbReference type="Proteomes" id="UP001060336"/>
    </source>
</evidence>
<dbReference type="AlphaFoldDB" id="A0A9J7AUM9"/>
<keyword evidence="1" id="KW-0449">Lipoprotein</keyword>